<dbReference type="SMART" id="SM00589">
    <property type="entry name" value="PRY"/>
    <property type="match status" value="1"/>
</dbReference>
<accession>A0A8C6KDP2</accession>
<dbReference type="InterPro" id="IPR013320">
    <property type="entry name" value="ConA-like_dom_sf"/>
</dbReference>
<dbReference type="SUPFAM" id="SSF49899">
    <property type="entry name" value="Concanavalin A-like lectins/glucanases"/>
    <property type="match status" value="1"/>
</dbReference>
<dbReference type="SMART" id="SM00449">
    <property type="entry name" value="SPRY"/>
    <property type="match status" value="1"/>
</dbReference>
<dbReference type="InterPro" id="IPR001870">
    <property type="entry name" value="B30.2/SPRY"/>
</dbReference>
<dbReference type="Pfam" id="PF00622">
    <property type="entry name" value="SPRY"/>
    <property type="match status" value="1"/>
</dbReference>
<dbReference type="InterPro" id="IPR043136">
    <property type="entry name" value="B30.2/SPRY_sf"/>
</dbReference>
<dbReference type="PRINTS" id="PR01407">
    <property type="entry name" value="BUTYPHLNCDUF"/>
</dbReference>
<dbReference type="InterPro" id="IPR003877">
    <property type="entry name" value="SPRY_dom"/>
</dbReference>
<dbReference type="PROSITE" id="PS50188">
    <property type="entry name" value="B302_SPRY"/>
    <property type="match status" value="1"/>
</dbReference>
<dbReference type="PANTHER" id="PTHR24103">
    <property type="entry name" value="E3 UBIQUITIN-PROTEIN LIGASE TRIM"/>
    <property type="match status" value="1"/>
</dbReference>
<dbReference type="GeneTree" id="ENSGT01040000240385"/>
<dbReference type="InterPro" id="IPR050143">
    <property type="entry name" value="TRIM/RBCC"/>
</dbReference>
<dbReference type="CDD" id="cd13733">
    <property type="entry name" value="SPRY_PRY_C-I_1"/>
    <property type="match status" value="1"/>
</dbReference>
<protein>
    <recommendedName>
        <fullName evidence="1">B30.2/SPRY domain-containing protein</fullName>
    </recommendedName>
</protein>
<name>A0A8C6KDP2_NOTFU</name>
<sequence length="218" mass="24308">YGRSFTELARCLYGFSCKHLCCIMISLVSGNCYCLATVDVKLDSSTAHQCLILSEDKKKVRDGGMKPNLSNAPERFDTFGSVLGMNVITSGKSYWEVEVSNKTGWDLGVARRKANRKGILSVNSDNGFWVTVHYENTKYAALTVPPTSLPLEQKPQKVGVFVDYEGGLVSFYDVTNRSHIYSFTECSFRDQIVPYFSPHLTVKNENAAPLVISAVRKH</sequence>
<keyword evidence="3" id="KW-1185">Reference proteome</keyword>
<feature type="domain" description="B30.2/SPRY" evidence="1">
    <location>
        <begin position="20"/>
        <end position="217"/>
    </location>
</feature>
<organism evidence="2 3">
    <name type="scientific">Nothobranchius furzeri</name>
    <name type="common">Turquoise killifish</name>
    <dbReference type="NCBI Taxonomy" id="105023"/>
    <lineage>
        <taxon>Eukaryota</taxon>
        <taxon>Metazoa</taxon>
        <taxon>Chordata</taxon>
        <taxon>Craniata</taxon>
        <taxon>Vertebrata</taxon>
        <taxon>Euteleostomi</taxon>
        <taxon>Actinopterygii</taxon>
        <taxon>Neopterygii</taxon>
        <taxon>Teleostei</taxon>
        <taxon>Neoteleostei</taxon>
        <taxon>Acanthomorphata</taxon>
        <taxon>Ovalentaria</taxon>
        <taxon>Atherinomorphae</taxon>
        <taxon>Cyprinodontiformes</taxon>
        <taxon>Nothobranchiidae</taxon>
        <taxon>Nothobranchius</taxon>
    </lineage>
</organism>
<dbReference type="InterPro" id="IPR003879">
    <property type="entry name" value="Butyrophylin_SPRY"/>
</dbReference>
<evidence type="ECO:0000313" key="2">
    <source>
        <dbReference type="Ensembl" id="ENSNFUP00015004255.1"/>
    </source>
</evidence>
<dbReference type="InterPro" id="IPR006574">
    <property type="entry name" value="PRY"/>
</dbReference>
<dbReference type="Proteomes" id="UP000694548">
    <property type="component" value="Chromosome sgr04"/>
</dbReference>
<dbReference type="Ensembl" id="ENSNFUT00015004495.1">
    <property type="protein sequence ID" value="ENSNFUP00015004255.1"/>
    <property type="gene ID" value="ENSNFUG00015002136.1"/>
</dbReference>
<reference evidence="2" key="3">
    <citation type="submission" date="2025-09" db="UniProtKB">
        <authorList>
            <consortium name="Ensembl"/>
        </authorList>
    </citation>
    <scope>IDENTIFICATION</scope>
</reference>
<evidence type="ECO:0000259" key="1">
    <source>
        <dbReference type="PROSITE" id="PS50188"/>
    </source>
</evidence>
<dbReference type="AlphaFoldDB" id="A0A8C6KDP2"/>
<reference evidence="2" key="1">
    <citation type="submission" date="2014-08" db="EMBL/GenBank/DDBJ databases">
        <authorList>
            <person name="Senf B."/>
            <person name="Petzold A."/>
            <person name="Downie B.R."/>
            <person name="Koch P."/>
            <person name="Platzer M."/>
        </authorList>
    </citation>
    <scope>NUCLEOTIDE SEQUENCE [LARGE SCALE GENOMIC DNA]</scope>
    <source>
        <strain evidence="2">GRZ</strain>
    </source>
</reference>
<evidence type="ECO:0000313" key="3">
    <source>
        <dbReference type="Proteomes" id="UP000694548"/>
    </source>
</evidence>
<dbReference type="Pfam" id="PF13765">
    <property type="entry name" value="PRY"/>
    <property type="match status" value="1"/>
</dbReference>
<reference evidence="2" key="2">
    <citation type="submission" date="2025-08" db="UniProtKB">
        <authorList>
            <consortium name="Ensembl"/>
        </authorList>
    </citation>
    <scope>IDENTIFICATION</scope>
</reference>
<proteinExistence type="predicted"/>
<dbReference type="FunFam" id="2.60.120.920:FF:000004">
    <property type="entry name" value="Butyrophilin subfamily 1 member A1"/>
    <property type="match status" value="1"/>
</dbReference>
<dbReference type="Gene3D" id="2.60.120.920">
    <property type="match status" value="1"/>
</dbReference>